<accession>A0A5B7G1U7</accession>
<keyword evidence="2" id="KW-1133">Transmembrane helix</keyword>
<sequence>MEEHQRRLPVFPDVYSSPNISRHKPSPRPATPYHQPPASSSPLSPLPPTAPTRLTRDPACSTYFFPFLVQWSIPAISVVVTALSPI</sequence>
<proteinExistence type="predicted"/>
<evidence type="ECO:0000256" key="1">
    <source>
        <dbReference type="SAM" id="MobiDB-lite"/>
    </source>
</evidence>
<keyword evidence="4" id="KW-1185">Reference proteome</keyword>
<organism evidence="3 4">
    <name type="scientific">Portunus trituberculatus</name>
    <name type="common">Swimming crab</name>
    <name type="synonym">Neptunus trituberculatus</name>
    <dbReference type="NCBI Taxonomy" id="210409"/>
    <lineage>
        <taxon>Eukaryota</taxon>
        <taxon>Metazoa</taxon>
        <taxon>Ecdysozoa</taxon>
        <taxon>Arthropoda</taxon>
        <taxon>Crustacea</taxon>
        <taxon>Multicrustacea</taxon>
        <taxon>Malacostraca</taxon>
        <taxon>Eumalacostraca</taxon>
        <taxon>Eucarida</taxon>
        <taxon>Decapoda</taxon>
        <taxon>Pleocyemata</taxon>
        <taxon>Brachyura</taxon>
        <taxon>Eubrachyura</taxon>
        <taxon>Portunoidea</taxon>
        <taxon>Portunidae</taxon>
        <taxon>Portuninae</taxon>
        <taxon>Portunus</taxon>
    </lineage>
</organism>
<keyword evidence="2" id="KW-0812">Transmembrane</keyword>
<feature type="transmembrane region" description="Helical" evidence="2">
    <location>
        <begin position="63"/>
        <end position="83"/>
    </location>
</feature>
<gene>
    <name evidence="3" type="ORF">E2C01_047721</name>
</gene>
<protein>
    <submittedName>
        <fullName evidence="3">Uncharacterized protein</fullName>
    </submittedName>
</protein>
<name>A0A5B7G1U7_PORTR</name>
<reference evidence="3 4" key="1">
    <citation type="submission" date="2019-05" db="EMBL/GenBank/DDBJ databases">
        <title>Another draft genome of Portunus trituberculatus and its Hox gene families provides insights of decapod evolution.</title>
        <authorList>
            <person name="Jeong J.-H."/>
            <person name="Song I."/>
            <person name="Kim S."/>
            <person name="Choi T."/>
            <person name="Kim D."/>
            <person name="Ryu S."/>
            <person name="Kim W."/>
        </authorList>
    </citation>
    <scope>NUCLEOTIDE SEQUENCE [LARGE SCALE GENOMIC DNA]</scope>
    <source>
        <tissue evidence="3">Muscle</tissue>
    </source>
</reference>
<comment type="caution">
    <text evidence="3">The sequence shown here is derived from an EMBL/GenBank/DDBJ whole genome shotgun (WGS) entry which is preliminary data.</text>
</comment>
<keyword evidence="2" id="KW-0472">Membrane</keyword>
<dbReference type="AlphaFoldDB" id="A0A5B7G1U7"/>
<feature type="region of interest" description="Disordered" evidence="1">
    <location>
        <begin position="1"/>
        <end position="54"/>
    </location>
</feature>
<evidence type="ECO:0000256" key="2">
    <source>
        <dbReference type="SAM" id="Phobius"/>
    </source>
</evidence>
<dbReference type="EMBL" id="VSRR010011908">
    <property type="protein sequence ID" value="MPC53821.1"/>
    <property type="molecule type" value="Genomic_DNA"/>
</dbReference>
<evidence type="ECO:0000313" key="3">
    <source>
        <dbReference type="EMBL" id="MPC53821.1"/>
    </source>
</evidence>
<evidence type="ECO:0000313" key="4">
    <source>
        <dbReference type="Proteomes" id="UP000324222"/>
    </source>
</evidence>
<dbReference type="Proteomes" id="UP000324222">
    <property type="component" value="Unassembled WGS sequence"/>
</dbReference>